<dbReference type="SUPFAM" id="SSF52980">
    <property type="entry name" value="Restriction endonuclease-like"/>
    <property type="match status" value="1"/>
</dbReference>
<evidence type="ECO:0000313" key="5">
    <source>
        <dbReference type="Proteomes" id="UP000321126"/>
    </source>
</evidence>
<dbReference type="EMBL" id="VOUQ01000009">
    <property type="protein sequence ID" value="TXE31366.1"/>
    <property type="molecule type" value="Genomic_DNA"/>
</dbReference>
<dbReference type="RefSeq" id="WP_004931995.1">
    <property type="nucleotide sequence ID" value="NZ_AP021873.1"/>
</dbReference>
<comment type="caution">
    <text evidence="3">The sequence shown here is derived from an EMBL/GenBank/DDBJ whole genome shotgun (WGS) entry which is preliminary data.</text>
</comment>
<dbReference type="InterPro" id="IPR009822">
    <property type="entry name" value="YaeQ"/>
</dbReference>
<dbReference type="InterPro" id="IPR038590">
    <property type="entry name" value="YaeQ_sf"/>
</dbReference>
<accession>A0A0P0QIG2</accession>
<dbReference type="PANTHER" id="PTHR38784:SF1">
    <property type="entry name" value="SUCROSE PHOSPHORYLASE"/>
    <property type="match status" value="1"/>
</dbReference>
<dbReference type="Proteomes" id="UP000321126">
    <property type="component" value="Unassembled WGS sequence"/>
</dbReference>
<evidence type="ECO:0000313" key="3">
    <source>
        <dbReference type="EMBL" id="TXE31366.1"/>
    </source>
</evidence>
<dbReference type="SMART" id="SM01322">
    <property type="entry name" value="YaeQ"/>
    <property type="match status" value="1"/>
</dbReference>
<dbReference type="EMBL" id="SPSG01000312">
    <property type="protein sequence ID" value="TFV44393.1"/>
    <property type="molecule type" value="Genomic_DNA"/>
</dbReference>
<reference evidence="1 6" key="3">
    <citation type="submission" date="2019-11" db="EMBL/GenBank/DDBJ databases">
        <title>Whole genome sequence of a plant growth promoting strain Serratia marcescens BTL07 isolated from the rhizoplane of Chili (Capsicum annuum).</title>
        <authorList>
            <person name="Dutta S."/>
            <person name="Khatun A."/>
            <person name="Gupta D.R."/>
            <person name="Surovy M.Z."/>
            <person name="Rahman M.M."/>
            <person name="Mahmud N.U."/>
            <person name="Emes R."/>
            <person name="Warry A."/>
            <person name="West H."/>
            <person name="Clarke M.L."/>
            <person name="Islam M.T."/>
        </authorList>
    </citation>
    <scope>NUCLEOTIDE SEQUENCE [LARGE SCALE GENOMIC DNA]</scope>
    <source>
        <strain evidence="1 6">BTL07</strain>
    </source>
</reference>
<evidence type="ECO:0000313" key="1">
    <source>
        <dbReference type="EMBL" id="MVF06345.1"/>
    </source>
</evidence>
<dbReference type="AlphaFoldDB" id="A0A0P0QIG2"/>
<dbReference type="CDD" id="cd22368">
    <property type="entry name" value="YaeQ-like"/>
    <property type="match status" value="1"/>
</dbReference>
<organism evidence="3 5">
    <name type="scientific">Serratia marcescens</name>
    <dbReference type="NCBI Taxonomy" id="615"/>
    <lineage>
        <taxon>Bacteria</taxon>
        <taxon>Pseudomonadati</taxon>
        <taxon>Pseudomonadota</taxon>
        <taxon>Gammaproteobacteria</taxon>
        <taxon>Enterobacterales</taxon>
        <taxon>Yersiniaceae</taxon>
        <taxon>Serratia</taxon>
    </lineage>
</organism>
<dbReference type="PIRSF" id="PIRSF011484">
    <property type="entry name" value="YaeQ"/>
    <property type="match status" value="1"/>
</dbReference>
<name>A0A0P0QIG2_SERMA</name>
<reference evidence="3 5" key="2">
    <citation type="submission" date="2019-07" db="EMBL/GenBank/DDBJ databases">
        <title>Serratia strains were isolated from fresh produce.</title>
        <authorList>
            <person name="Cho G.-S."/>
            <person name="Stein M."/>
            <person name="Lee W."/>
            <person name="Suh S.H."/>
            <person name="Franz C.M.A.P."/>
        </authorList>
    </citation>
    <scope>NUCLEOTIDE SEQUENCE [LARGE SCALE GENOMIC DNA]</scope>
    <source>
        <strain evidence="3 5">S16</strain>
    </source>
</reference>
<dbReference type="Pfam" id="PF07152">
    <property type="entry name" value="YaeQ"/>
    <property type="match status" value="1"/>
</dbReference>
<dbReference type="Proteomes" id="UP000443014">
    <property type="component" value="Unassembled WGS sequence"/>
</dbReference>
<sequence length="182" mass="21031">MALKATIYKAAVNIADMDRHFYHDATLTLAQHPSENEQRMMLRLLAWICHADERLVFTKGLSADDEPEIWQRNDHNGLEMWIEMGLPDEKRIRKACNQSPRVVLYAYGERAAHVWWQGMQGKVAGYKNLSVRFLDDEQLARLTALASRTMTLQATLQEGTIWLSDAQNSLEIQFAEWQRAQV</sequence>
<gene>
    <name evidence="2" type="ORF">E0L31_02870</name>
    <name evidence="3" type="ORF">FOT62_17810</name>
    <name evidence="1" type="ORF">GMA22_24205</name>
</gene>
<protein>
    <submittedName>
        <fullName evidence="3">YaeQ family protein</fullName>
    </submittedName>
</protein>
<evidence type="ECO:0000313" key="2">
    <source>
        <dbReference type="EMBL" id="TFV44393.1"/>
    </source>
</evidence>
<dbReference type="OrthoDB" id="5293309at2"/>
<evidence type="ECO:0000313" key="4">
    <source>
        <dbReference type="Proteomes" id="UP000298510"/>
    </source>
</evidence>
<proteinExistence type="predicted"/>
<dbReference type="EMBL" id="WNKC01000008">
    <property type="protein sequence ID" value="MVF06345.1"/>
    <property type="molecule type" value="Genomic_DNA"/>
</dbReference>
<dbReference type="PANTHER" id="PTHR38784">
    <property type="entry name" value="SUCROSE PHOSPHORYLASE"/>
    <property type="match status" value="1"/>
</dbReference>
<dbReference type="InterPro" id="IPR011335">
    <property type="entry name" value="Restrct_endonuc-II-like"/>
</dbReference>
<reference evidence="2 4" key="1">
    <citation type="submission" date="2019-03" db="EMBL/GenBank/DDBJ databases">
        <title>Serratia marcescens strain N2 draft genome.</title>
        <authorList>
            <person name="Yassin A."/>
            <person name="El-Kenawy N."/>
            <person name="Youssef N.H."/>
        </authorList>
    </citation>
    <scope>NUCLEOTIDE SEQUENCE [LARGE SCALE GENOMIC DNA]</scope>
    <source>
        <strain evidence="2 4">N2</strain>
    </source>
</reference>
<accession>A0A5C7C9E9</accession>
<dbReference type="Gene3D" id="3.10.640.10">
    <property type="entry name" value="Restriction endonuclease-like alpha-beta roll domain"/>
    <property type="match status" value="1"/>
</dbReference>
<dbReference type="STRING" id="273526.SMDB11_3150"/>
<evidence type="ECO:0000313" key="6">
    <source>
        <dbReference type="Proteomes" id="UP000443014"/>
    </source>
</evidence>